<organism evidence="2 3">
    <name type="scientific">Candidatus Caccovicinus merdipullorum</name>
    <dbReference type="NCBI Taxonomy" id="2840724"/>
    <lineage>
        <taxon>Bacteria</taxon>
        <taxon>Bacillati</taxon>
        <taxon>Bacillota</taxon>
        <taxon>Clostridia</taxon>
        <taxon>Eubacteriales</taxon>
        <taxon>Candidatus Caccovicinus</taxon>
    </lineage>
</organism>
<comment type="caution">
    <text evidence="2">The sequence shown here is derived from an EMBL/GenBank/DDBJ whole genome shotgun (WGS) entry which is preliminary data.</text>
</comment>
<dbReference type="EMBL" id="DVKS01000148">
    <property type="protein sequence ID" value="HIT42112.1"/>
    <property type="molecule type" value="Genomic_DNA"/>
</dbReference>
<evidence type="ECO:0000259" key="1">
    <source>
        <dbReference type="PROSITE" id="PS51831"/>
    </source>
</evidence>
<protein>
    <submittedName>
        <fullName evidence="2">Bifunctional (P)ppGpp synthetase/guanosine-3',5'-bis(Diphosphate) 3'-pyrophosphohydrolase</fullName>
    </submittedName>
</protein>
<sequence>MIQEAVKFAERAHRGAVRKGSRIPYITHPLEAAVIAASITDDPEVIAAAVLHDVLEDTDVTREELELHFGSRVTGLVKEESEDKTKSWIERKSATIEHLKTAPRDVKIIVLADKLSNLRCTARDYFLLGDQIWERFNEKRKELHAWYYDGVAAELKELSSYPEYKEYVRLCRLVFHSQGIFPE</sequence>
<dbReference type="Gene3D" id="1.10.3210.10">
    <property type="entry name" value="Hypothetical protein af1432"/>
    <property type="match status" value="1"/>
</dbReference>
<dbReference type="GO" id="GO:0008893">
    <property type="term" value="F:guanosine-3',5'-bis(diphosphate) 3'-diphosphatase activity"/>
    <property type="evidence" value="ECO:0007669"/>
    <property type="project" value="TreeGrafter"/>
</dbReference>
<dbReference type="PROSITE" id="PS51831">
    <property type="entry name" value="HD"/>
    <property type="match status" value="1"/>
</dbReference>
<proteinExistence type="predicted"/>
<reference evidence="2" key="1">
    <citation type="submission" date="2020-10" db="EMBL/GenBank/DDBJ databases">
        <authorList>
            <person name="Gilroy R."/>
        </authorList>
    </citation>
    <scope>NUCLEOTIDE SEQUENCE</scope>
    <source>
        <strain evidence="2">CHK123-3438</strain>
    </source>
</reference>
<dbReference type="InterPro" id="IPR003607">
    <property type="entry name" value="HD/PDEase_dom"/>
</dbReference>
<dbReference type="InterPro" id="IPR006674">
    <property type="entry name" value="HD_domain"/>
</dbReference>
<dbReference type="PANTHER" id="PTHR46246:SF1">
    <property type="entry name" value="GUANOSINE-3',5'-BIS(DIPHOSPHATE) 3'-PYROPHOSPHOHYDROLASE MESH1"/>
    <property type="match status" value="1"/>
</dbReference>
<dbReference type="InterPro" id="IPR052194">
    <property type="entry name" value="MESH1"/>
</dbReference>
<name>A0A9D1GKF2_9FIRM</name>
<dbReference type="Proteomes" id="UP000886860">
    <property type="component" value="Unassembled WGS sequence"/>
</dbReference>
<evidence type="ECO:0000313" key="3">
    <source>
        <dbReference type="Proteomes" id="UP000886860"/>
    </source>
</evidence>
<dbReference type="PANTHER" id="PTHR46246">
    <property type="entry name" value="GUANOSINE-3',5'-BIS(DIPHOSPHATE) 3'-PYROPHOSPHOHYDROLASE MESH1"/>
    <property type="match status" value="1"/>
</dbReference>
<feature type="domain" description="HD" evidence="1">
    <location>
        <begin position="25"/>
        <end position="118"/>
    </location>
</feature>
<reference evidence="2" key="2">
    <citation type="journal article" date="2021" name="PeerJ">
        <title>Extensive microbial diversity within the chicken gut microbiome revealed by metagenomics and culture.</title>
        <authorList>
            <person name="Gilroy R."/>
            <person name="Ravi A."/>
            <person name="Getino M."/>
            <person name="Pursley I."/>
            <person name="Horton D.L."/>
            <person name="Alikhan N.F."/>
            <person name="Baker D."/>
            <person name="Gharbi K."/>
            <person name="Hall N."/>
            <person name="Watson M."/>
            <person name="Adriaenssens E.M."/>
            <person name="Foster-Nyarko E."/>
            <person name="Jarju S."/>
            <person name="Secka A."/>
            <person name="Antonio M."/>
            <person name="Oren A."/>
            <person name="Chaudhuri R.R."/>
            <person name="La Ragione R."/>
            <person name="Hildebrand F."/>
            <person name="Pallen M.J."/>
        </authorList>
    </citation>
    <scope>NUCLEOTIDE SEQUENCE</scope>
    <source>
        <strain evidence="2">CHK123-3438</strain>
    </source>
</reference>
<dbReference type="SUPFAM" id="SSF109604">
    <property type="entry name" value="HD-domain/PDEase-like"/>
    <property type="match status" value="1"/>
</dbReference>
<evidence type="ECO:0000313" key="2">
    <source>
        <dbReference type="EMBL" id="HIT42112.1"/>
    </source>
</evidence>
<dbReference type="SMART" id="SM00471">
    <property type="entry name" value="HDc"/>
    <property type="match status" value="1"/>
</dbReference>
<accession>A0A9D1GKF2</accession>
<dbReference type="Pfam" id="PF13328">
    <property type="entry name" value="HD_4"/>
    <property type="match status" value="1"/>
</dbReference>
<dbReference type="AlphaFoldDB" id="A0A9D1GKF2"/>
<gene>
    <name evidence="2" type="ORF">IAB60_08475</name>
</gene>